<dbReference type="AlphaFoldDB" id="A0AAP2Z508"/>
<name>A0AAP2Z508_9EURY</name>
<gene>
    <name evidence="1" type="ORF">OB919_00805</name>
</gene>
<reference evidence="1 2" key="1">
    <citation type="submission" date="2022-09" db="EMBL/GenBank/DDBJ databases">
        <title>Enrichment on poylsaccharides allowed isolation of novel metabolic and taxonomic groups of Haloarchaea.</title>
        <authorList>
            <person name="Sorokin D.Y."/>
            <person name="Elcheninov A.G."/>
            <person name="Khizhniak T.V."/>
            <person name="Kolganova T.V."/>
            <person name="Kublanov I.V."/>
        </authorList>
    </citation>
    <scope>NUCLEOTIDE SEQUENCE [LARGE SCALE GENOMIC DNA]</scope>
    <source>
        <strain evidence="1 2">AArc-curdl1</strain>
    </source>
</reference>
<dbReference type="Proteomes" id="UP001321047">
    <property type="component" value="Unassembled WGS sequence"/>
</dbReference>
<evidence type="ECO:0000313" key="1">
    <source>
        <dbReference type="EMBL" id="MCU4750530.1"/>
    </source>
</evidence>
<organism evidence="1 2">
    <name type="scientific">Natronosalvus hydrolyticus</name>
    <dbReference type="NCBI Taxonomy" id="2979988"/>
    <lineage>
        <taxon>Archaea</taxon>
        <taxon>Methanobacteriati</taxon>
        <taxon>Methanobacteriota</taxon>
        <taxon>Stenosarchaea group</taxon>
        <taxon>Halobacteria</taxon>
        <taxon>Halobacteriales</taxon>
        <taxon>Natrialbaceae</taxon>
        <taxon>Natronosalvus</taxon>
    </lineage>
</organism>
<proteinExistence type="predicted"/>
<dbReference type="RefSeq" id="WP_342805404.1">
    <property type="nucleotide sequence ID" value="NZ_JAOPJZ010000001.1"/>
</dbReference>
<accession>A0AAP2Z508</accession>
<keyword evidence="2" id="KW-1185">Reference proteome</keyword>
<dbReference type="EMBL" id="JAOPJZ010000001">
    <property type="protein sequence ID" value="MCU4750530.1"/>
    <property type="molecule type" value="Genomic_DNA"/>
</dbReference>
<protein>
    <submittedName>
        <fullName evidence="1">Uncharacterized protein</fullName>
    </submittedName>
</protein>
<evidence type="ECO:0000313" key="2">
    <source>
        <dbReference type="Proteomes" id="UP001321047"/>
    </source>
</evidence>
<comment type="caution">
    <text evidence="1">The sequence shown here is derived from an EMBL/GenBank/DDBJ whole genome shotgun (WGS) entry which is preliminary data.</text>
</comment>
<sequence length="46" mass="5256">MTIPLAAKNDRTDKYVGFWPAFDTVYCRLLPVIADPMWAITGKQLQ</sequence>